<comment type="caution">
    <text evidence="3">The sequence shown here is derived from an EMBL/GenBank/DDBJ whole genome shotgun (WGS) entry which is preliminary data.</text>
</comment>
<evidence type="ECO:0000313" key="3">
    <source>
        <dbReference type="EMBL" id="MBN2952074.1"/>
    </source>
</evidence>
<dbReference type="GO" id="GO:0046872">
    <property type="term" value="F:metal ion binding"/>
    <property type="evidence" value="ECO:0007669"/>
    <property type="project" value="UniProtKB-KW"/>
</dbReference>
<accession>A0A938Z9Y9</accession>
<proteinExistence type="predicted"/>
<evidence type="ECO:0000259" key="2">
    <source>
        <dbReference type="Pfam" id="PF07883"/>
    </source>
</evidence>
<dbReference type="CDD" id="cd02221">
    <property type="entry name" value="cupin_TM1287-like"/>
    <property type="match status" value="1"/>
</dbReference>
<dbReference type="Proteomes" id="UP000737612">
    <property type="component" value="Unassembled WGS sequence"/>
</dbReference>
<dbReference type="EMBL" id="JAFHBD010000002">
    <property type="protein sequence ID" value="MBN2952074.1"/>
    <property type="molecule type" value="Genomic_DNA"/>
</dbReference>
<dbReference type="InterPro" id="IPR051610">
    <property type="entry name" value="GPI/OXD"/>
</dbReference>
<organism evidence="3 4">
    <name type="scientific">Fusicatenibacter saccharivorans</name>
    <dbReference type="NCBI Taxonomy" id="1150298"/>
    <lineage>
        <taxon>Bacteria</taxon>
        <taxon>Bacillati</taxon>
        <taxon>Bacillota</taxon>
        <taxon>Clostridia</taxon>
        <taxon>Lachnospirales</taxon>
        <taxon>Lachnospiraceae</taxon>
        <taxon>Fusicatenibacter</taxon>
    </lineage>
</organism>
<feature type="domain" description="Cupin type-2" evidence="2">
    <location>
        <begin position="26"/>
        <end position="93"/>
    </location>
</feature>
<dbReference type="InterPro" id="IPR011051">
    <property type="entry name" value="RmlC_Cupin_sf"/>
</dbReference>
<reference evidence="3" key="1">
    <citation type="submission" date="2021-02" db="EMBL/GenBank/DDBJ databases">
        <title>Metagenome-assembled genomes from human diarrheal sample B26.</title>
        <authorList>
            <person name="Ateba T.P."/>
            <person name="Alayande K.A."/>
            <person name="Mwanza M."/>
        </authorList>
    </citation>
    <scope>NUCLEOTIDE SEQUENCE</scope>
    <source>
        <strain evidence="3">06WH</strain>
    </source>
</reference>
<dbReference type="AlphaFoldDB" id="A0A938Z9Y9"/>
<dbReference type="Gene3D" id="2.60.120.10">
    <property type="entry name" value="Jelly Rolls"/>
    <property type="match status" value="1"/>
</dbReference>
<dbReference type="Pfam" id="PF07883">
    <property type="entry name" value="Cupin_2"/>
    <property type="match status" value="1"/>
</dbReference>
<dbReference type="InterPro" id="IPR013096">
    <property type="entry name" value="Cupin_2"/>
</dbReference>
<dbReference type="InterPro" id="IPR014710">
    <property type="entry name" value="RmlC-like_jellyroll"/>
</dbReference>
<dbReference type="PANTHER" id="PTHR35848">
    <property type="entry name" value="OXALATE-BINDING PROTEIN"/>
    <property type="match status" value="1"/>
</dbReference>
<name>A0A938Z9Y9_9FIRM</name>
<keyword evidence="1" id="KW-0479">Metal-binding</keyword>
<dbReference type="PANTHER" id="PTHR35848:SF6">
    <property type="entry name" value="CUPIN TYPE-2 DOMAIN-CONTAINING PROTEIN"/>
    <property type="match status" value="1"/>
</dbReference>
<sequence length="99" mass="10953">MADRHTTEKLLEGERLSGKVTLFAKVTILPGDELPYHEHHGETETYHILSGEGMYQDNDKTYPVQAGMTTFCEDGSGHAISCAGEEPLVFLAMIQKKAE</sequence>
<dbReference type="SUPFAM" id="SSF51182">
    <property type="entry name" value="RmlC-like cupins"/>
    <property type="match status" value="1"/>
</dbReference>
<evidence type="ECO:0000256" key="1">
    <source>
        <dbReference type="ARBA" id="ARBA00022723"/>
    </source>
</evidence>
<gene>
    <name evidence="3" type="ORF">JTJ23_00430</name>
</gene>
<evidence type="ECO:0000313" key="4">
    <source>
        <dbReference type="Proteomes" id="UP000737612"/>
    </source>
</evidence>
<protein>
    <submittedName>
        <fullName evidence="3">Cupin domain-containing protein</fullName>
    </submittedName>
</protein>